<protein>
    <submittedName>
        <fullName evidence="2">Outer membrane protein</fullName>
    </submittedName>
</protein>
<gene>
    <name evidence="2" type="ORF">GCM10007894_04480</name>
</gene>
<keyword evidence="1" id="KW-0732">Signal</keyword>
<dbReference type="NCBIfam" id="TIGR04219">
    <property type="entry name" value="OMP_w_GlyGly"/>
    <property type="match status" value="1"/>
</dbReference>
<evidence type="ECO:0000313" key="2">
    <source>
        <dbReference type="EMBL" id="GLS82471.1"/>
    </source>
</evidence>
<dbReference type="EMBL" id="BSPO01000001">
    <property type="protein sequence ID" value="GLS82471.1"/>
    <property type="molecule type" value="Genomic_DNA"/>
</dbReference>
<comment type="caution">
    <text evidence="2">The sequence shown here is derived from an EMBL/GenBank/DDBJ whole genome shotgun (WGS) entry which is preliminary data.</text>
</comment>
<name>A0AA37TQ26_9GAMM</name>
<dbReference type="RefSeq" id="WP_095500053.1">
    <property type="nucleotide sequence ID" value="NZ_BSPO01000001.1"/>
</dbReference>
<dbReference type="AlphaFoldDB" id="A0AA37TQ26"/>
<sequence length="246" mass="27183">MKKLSYAALAVSLGLSSASASADVIGFKVGGDYWKADSEMAFADAGTPRQTFETDSESQMSLWLAIEHPVPILPNVMIRENRIETKGYADNADMRFDGQDFTGGVTADVNLSNTDFILYYELLDNDLIELDLGGAYKRFHSDFAILPDDEVGRRYSRDLSSGVAMAYARSQVKVPGFGLYGFVDVMTDGSKNYDYQGGVGWIFDTIALDYKLRVGYREMGFEDTSFDSVNAKTNFKGAFAGIELHF</sequence>
<dbReference type="InterPro" id="IPR026387">
    <property type="entry name" value="OMP_w_GlyGly"/>
</dbReference>
<evidence type="ECO:0000313" key="3">
    <source>
        <dbReference type="Proteomes" id="UP001157439"/>
    </source>
</evidence>
<reference evidence="2 3" key="1">
    <citation type="journal article" date="2014" name="Int. J. Syst. Evol. Microbiol.">
        <title>Complete genome sequence of Corynebacterium casei LMG S-19264T (=DSM 44701T), isolated from a smear-ripened cheese.</title>
        <authorList>
            <consortium name="US DOE Joint Genome Institute (JGI-PGF)"/>
            <person name="Walter F."/>
            <person name="Albersmeier A."/>
            <person name="Kalinowski J."/>
            <person name="Ruckert C."/>
        </authorList>
    </citation>
    <scope>NUCLEOTIDE SEQUENCE [LARGE SCALE GENOMIC DNA]</scope>
    <source>
        <strain evidence="2 3">NBRC 112785</strain>
    </source>
</reference>
<proteinExistence type="predicted"/>
<feature type="signal peptide" evidence="1">
    <location>
        <begin position="1"/>
        <end position="22"/>
    </location>
</feature>
<keyword evidence="3" id="KW-1185">Reference proteome</keyword>
<evidence type="ECO:0000256" key="1">
    <source>
        <dbReference type="SAM" id="SignalP"/>
    </source>
</evidence>
<accession>A0AA37TQ26</accession>
<feature type="chain" id="PRO_5041393708" evidence="1">
    <location>
        <begin position="23"/>
        <end position="246"/>
    </location>
</feature>
<dbReference type="Proteomes" id="UP001157439">
    <property type="component" value="Unassembled WGS sequence"/>
</dbReference>
<organism evidence="2 3">
    <name type="scientific">Paraferrimonas haliotis</name>
    <dbReference type="NCBI Taxonomy" id="2013866"/>
    <lineage>
        <taxon>Bacteria</taxon>
        <taxon>Pseudomonadati</taxon>
        <taxon>Pseudomonadota</taxon>
        <taxon>Gammaproteobacteria</taxon>
        <taxon>Alteromonadales</taxon>
        <taxon>Ferrimonadaceae</taxon>
        <taxon>Paraferrimonas</taxon>
    </lineage>
</organism>